<protein>
    <submittedName>
        <fullName evidence="1">Uncharacterized protein</fullName>
    </submittedName>
</protein>
<evidence type="ECO:0000313" key="2">
    <source>
        <dbReference type="Proteomes" id="UP000622475"/>
    </source>
</evidence>
<dbReference type="RefSeq" id="WP_194113621.1">
    <property type="nucleotide sequence ID" value="NZ_JADFFL010000011.1"/>
</dbReference>
<proteinExistence type="predicted"/>
<accession>A0A929L2E0</accession>
<keyword evidence="2" id="KW-1185">Reference proteome</keyword>
<reference evidence="1" key="1">
    <citation type="submission" date="2020-10" db="EMBL/GenBank/DDBJ databases">
        <title>Mucilaginibacter mali sp. nov., isolated from rhizosphere soil of apple orchard.</title>
        <authorList>
            <person name="Lee J.-S."/>
            <person name="Kim H.S."/>
            <person name="Kim J.-S."/>
        </authorList>
    </citation>
    <scope>NUCLEOTIDE SEQUENCE</scope>
    <source>
        <strain evidence="1">KCTC 22746</strain>
    </source>
</reference>
<sequence length="175" mass="20237">MESFRPFDQVRVNELTVIRHGFVRPCYTLTDGQFVYGKLSYTGWFKPTGVLETATNSWHITPKGLFSRTLYISMPDVDQVIGEVRPELWGRKIKLEMTNGFDAFFTMKKVFSRTYTMMNAQHGDLFDIETKLWKMKTPFKISFDPIVSKAVTDMPLLFLLGIYLVLMRQQQAAAA</sequence>
<name>A0A929L2E0_9SPHI</name>
<dbReference type="Proteomes" id="UP000622475">
    <property type="component" value="Unassembled WGS sequence"/>
</dbReference>
<evidence type="ECO:0000313" key="1">
    <source>
        <dbReference type="EMBL" id="MBE9664373.1"/>
    </source>
</evidence>
<comment type="caution">
    <text evidence="1">The sequence shown here is derived from an EMBL/GenBank/DDBJ whole genome shotgun (WGS) entry which is preliminary data.</text>
</comment>
<dbReference type="AlphaFoldDB" id="A0A929L2E0"/>
<gene>
    <name evidence="1" type="ORF">IRJ16_21000</name>
</gene>
<dbReference type="EMBL" id="JADFFL010000011">
    <property type="protein sequence ID" value="MBE9664373.1"/>
    <property type="molecule type" value="Genomic_DNA"/>
</dbReference>
<organism evidence="1 2">
    <name type="scientific">Mucilaginibacter myungsuensis</name>
    <dbReference type="NCBI Taxonomy" id="649104"/>
    <lineage>
        <taxon>Bacteria</taxon>
        <taxon>Pseudomonadati</taxon>
        <taxon>Bacteroidota</taxon>
        <taxon>Sphingobacteriia</taxon>
        <taxon>Sphingobacteriales</taxon>
        <taxon>Sphingobacteriaceae</taxon>
        <taxon>Mucilaginibacter</taxon>
    </lineage>
</organism>